<dbReference type="InterPro" id="IPR001466">
    <property type="entry name" value="Beta-lactam-related"/>
</dbReference>
<name>A0A4R8UGB2_9MICO</name>
<reference evidence="2 3" key="1">
    <citation type="submission" date="2019-03" db="EMBL/GenBank/DDBJ databases">
        <title>Genomics of glacier-inhabiting Cryobacterium strains.</title>
        <authorList>
            <person name="Liu Q."/>
            <person name="Xin Y.-H."/>
        </authorList>
    </citation>
    <scope>NUCLEOTIDE SEQUENCE [LARGE SCALE GENOMIC DNA]</scope>
    <source>
        <strain evidence="2 3">Sr47</strain>
    </source>
</reference>
<dbReference type="PANTHER" id="PTHR46825">
    <property type="entry name" value="D-ALANYL-D-ALANINE-CARBOXYPEPTIDASE/ENDOPEPTIDASE AMPH"/>
    <property type="match status" value="1"/>
</dbReference>
<dbReference type="Gene3D" id="3.40.710.10">
    <property type="entry name" value="DD-peptidase/beta-lactamase superfamily"/>
    <property type="match status" value="1"/>
</dbReference>
<keyword evidence="3" id="KW-1185">Reference proteome</keyword>
<dbReference type="InterPro" id="IPR050491">
    <property type="entry name" value="AmpC-like"/>
</dbReference>
<accession>A0A4R8UGB2</accession>
<dbReference type="PANTHER" id="PTHR46825:SF7">
    <property type="entry name" value="D-ALANYL-D-ALANINE CARBOXYPEPTIDASE"/>
    <property type="match status" value="1"/>
</dbReference>
<evidence type="ECO:0000313" key="2">
    <source>
        <dbReference type="EMBL" id="TFB52560.1"/>
    </source>
</evidence>
<dbReference type="AlphaFoldDB" id="A0A4R8UGB2"/>
<sequence>MMCAFLLPLLGAPVIGFRCCSEMPVNRIGVSCQSDPRTPRCAAPGGAHFFAHRRRADSSAWVHSPVQGPLGSLGVPMDSRPVPRRGWPRHRWAALAMILGASLAFSGCVNETRSAPDLTVPPGSRLPAGVTERLDAALADGLALSGSSGALAGVWAPWAGDWVATPGTTTMTGDTPMTPDMRFRIGTNTTSMTCTVLLRLVEDGRVRLDDLVSRYLSRSAEVEGITLGQLCRNTSGLADYYRALSPQFVDNPTRQWPPMEILASGLAGKRLSAPGGAWSQSSTGIILLGMALQSATRQDWGSLYRRYIFEPLGLAQTSFPSSDDVRLPDPHPHGYAAAVDAAGLPSCDQLRDETELSNSMGWVAGGVVSTLADLRTWARAFAEGSVLSEASTDAQWATVPQGGTSPLWQRYGLGGQQLGPLRGQAGAIPGFLSATLVDPASGLTIAVVLNNSTAGSAFVQALAQRLAGIAAKAPATEAAEAPAIRLPWSAEQAAEAMRAGAACQAATVAAG</sequence>
<protein>
    <submittedName>
        <fullName evidence="2">Class A beta-lactamase-related serine hydrolase</fullName>
    </submittedName>
</protein>
<comment type="caution">
    <text evidence="2">The sequence shown here is derived from an EMBL/GenBank/DDBJ whole genome shotgun (WGS) entry which is preliminary data.</text>
</comment>
<gene>
    <name evidence="2" type="ORF">E3O23_06075</name>
</gene>
<feature type="domain" description="Beta-lactamase-related" evidence="1">
    <location>
        <begin position="168"/>
        <end position="466"/>
    </location>
</feature>
<keyword evidence="2" id="KW-0378">Hydrolase</keyword>
<proteinExistence type="predicted"/>
<dbReference type="EMBL" id="SOEZ01000033">
    <property type="protein sequence ID" value="TFB52560.1"/>
    <property type="molecule type" value="Genomic_DNA"/>
</dbReference>
<dbReference type="Pfam" id="PF00144">
    <property type="entry name" value="Beta-lactamase"/>
    <property type="match status" value="1"/>
</dbReference>
<dbReference type="Proteomes" id="UP000297866">
    <property type="component" value="Unassembled WGS sequence"/>
</dbReference>
<dbReference type="GO" id="GO:0016787">
    <property type="term" value="F:hydrolase activity"/>
    <property type="evidence" value="ECO:0007669"/>
    <property type="project" value="UniProtKB-KW"/>
</dbReference>
<evidence type="ECO:0000313" key="3">
    <source>
        <dbReference type="Proteomes" id="UP000297866"/>
    </source>
</evidence>
<dbReference type="SUPFAM" id="SSF56601">
    <property type="entry name" value="beta-lactamase/transpeptidase-like"/>
    <property type="match status" value="1"/>
</dbReference>
<organism evidence="2 3">
    <name type="scientific">Cryobacterium tagatosivorans</name>
    <dbReference type="NCBI Taxonomy" id="1259199"/>
    <lineage>
        <taxon>Bacteria</taxon>
        <taxon>Bacillati</taxon>
        <taxon>Actinomycetota</taxon>
        <taxon>Actinomycetes</taxon>
        <taxon>Micrococcales</taxon>
        <taxon>Microbacteriaceae</taxon>
        <taxon>Cryobacterium</taxon>
    </lineage>
</organism>
<evidence type="ECO:0000259" key="1">
    <source>
        <dbReference type="Pfam" id="PF00144"/>
    </source>
</evidence>
<dbReference type="InterPro" id="IPR012338">
    <property type="entry name" value="Beta-lactam/transpept-like"/>
</dbReference>